<evidence type="ECO:0000313" key="2">
    <source>
        <dbReference type="Proteomes" id="UP000325313"/>
    </source>
</evidence>
<protein>
    <submittedName>
        <fullName evidence="1">Uncharacterized protein</fullName>
    </submittedName>
</protein>
<accession>A0A5B0QL34</accession>
<proteinExistence type="predicted"/>
<evidence type="ECO:0000313" key="1">
    <source>
        <dbReference type="EMBL" id="KAA1113685.1"/>
    </source>
</evidence>
<dbReference type="EMBL" id="VDEP01000276">
    <property type="protein sequence ID" value="KAA1113685.1"/>
    <property type="molecule type" value="Genomic_DNA"/>
</dbReference>
<sequence length="104" mass="11740">MRLPPSLICFPAIQTALEWFPTSIRTDFHYENQWAQVSGLTNHAETLPQLGSFDPPIVAFPVPCRLLENRLPRRYSPSLGTNNLPTHTPPVSELSDFFALCFSI</sequence>
<organism evidence="1 2">
    <name type="scientific">Puccinia graminis f. sp. tritici</name>
    <dbReference type="NCBI Taxonomy" id="56615"/>
    <lineage>
        <taxon>Eukaryota</taxon>
        <taxon>Fungi</taxon>
        <taxon>Dikarya</taxon>
        <taxon>Basidiomycota</taxon>
        <taxon>Pucciniomycotina</taxon>
        <taxon>Pucciniomycetes</taxon>
        <taxon>Pucciniales</taxon>
        <taxon>Pucciniaceae</taxon>
        <taxon>Puccinia</taxon>
    </lineage>
</organism>
<comment type="caution">
    <text evidence="1">The sequence shown here is derived from an EMBL/GenBank/DDBJ whole genome shotgun (WGS) entry which is preliminary data.</text>
</comment>
<gene>
    <name evidence="1" type="ORF">PGTUg99_020510</name>
</gene>
<name>A0A5B0QL34_PUCGR</name>
<dbReference type="Proteomes" id="UP000325313">
    <property type="component" value="Unassembled WGS sequence"/>
</dbReference>
<reference evidence="1 2" key="1">
    <citation type="submission" date="2019-05" db="EMBL/GenBank/DDBJ databases">
        <title>Emergence of the Ug99 lineage of the wheat stem rust pathogen through somatic hybridization.</title>
        <authorList>
            <person name="Li F."/>
            <person name="Upadhyaya N.M."/>
            <person name="Sperschneider J."/>
            <person name="Matny O."/>
            <person name="Nguyen-Phuc H."/>
            <person name="Mago R."/>
            <person name="Raley C."/>
            <person name="Miller M.E."/>
            <person name="Silverstein K.A.T."/>
            <person name="Henningsen E."/>
            <person name="Hirsch C.D."/>
            <person name="Visser B."/>
            <person name="Pretorius Z.A."/>
            <person name="Steffenson B.J."/>
            <person name="Schwessinger B."/>
            <person name="Dodds P.N."/>
            <person name="Figueroa M."/>
        </authorList>
    </citation>
    <scope>NUCLEOTIDE SEQUENCE [LARGE SCALE GENOMIC DNA]</scope>
    <source>
        <strain evidence="1 2">Ug99</strain>
    </source>
</reference>
<dbReference type="AlphaFoldDB" id="A0A5B0QL34"/>